<sequence>MCEENWVDVTNERFENTFLIPVCLSRPSQQTIEYRLLRPTPSTSDGGKRSICPGPQSLRFISSLDVTWMYQTSLV</sequence>
<comment type="caution">
    <text evidence="1">The sequence shown here is derived from an EMBL/GenBank/DDBJ whole genome shotgun (WGS) entry which is preliminary data.</text>
</comment>
<keyword evidence="2" id="KW-1185">Reference proteome</keyword>
<organism evidence="1 2">
    <name type="scientific">Caerostris extrusa</name>
    <name type="common">Bark spider</name>
    <name type="synonym">Caerostris bankana</name>
    <dbReference type="NCBI Taxonomy" id="172846"/>
    <lineage>
        <taxon>Eukaryota</taxon>
        <taxon>Metazoa</taxon>
        <taxon>Ecdysozoa</taxon>
        <taxon>Arthropoda</taxon>
        <taxon>Chelicerata</taxon>
        <taxon>Arachnida</taxon>
        <taxon>Araneae</taxon>
        <taxon>Araneomorphae</taxon>
        <taxon>Entelegynae</taxon>
        <taxon>Araneoidea</taxon>
        <taxon>Araneidae</taxon>
        <taxon>Caerostris</taxon>
    </lineage>
</organism>
<evidence type="ECO:0000313" key="2">
    <source>
        <dbReference type="Proteomes" id="UP001054945"/>
    </source>
</evidence>
<reference evidence="1 2" key="1">
    <citation type="submission" date="2021-06" db="EMBL/GenBank/DDBJ databases">
        <title>Caerostris extrusa draft genome.</title>
        <authorList>
            <person name="Kono N."/>
            <person name="Arakawa K."/>
        </authorList>
    </citation>
    <scope>NUCLEOTIDE SEQUENCE [LARGE SCALE GENOMIC DNA]</scope>
</reference>
<dbReference type="EMBL" id="BPLR01017096">
    <property type="protein sequence ID" value="GIY88715.1"/>
    <property type="molecule type" value="Genomic_DNA"/>
</dbReference>
<name>A0AAV4X3H5_CAEEX</name>
<dbReference type="Proteomes" id="UP001054945">
    <property type="component" value="Unassembled WGS sequence"/>
</dbReference>
<proteinExistence type="predicted"/>
<dbReference type="AlphaFoldDB" id="A0AAV4X3H5"/>
<protein>
    <submittedName>
        <fullName evidence="1">Uncharacterized protein</fullName>
    </submittedName>
</protein>
<evidence type="ECO:0000313" key="1">
    <source>
        <dbReference type="EMBL" id="GIY88715.1"/>
    </source>
</evidence>
<accession>A0AAV4X3H5</accession>
<gene>
    <name evidence="1" type="ORF">CEXT_279601</name>
</gene>